<evidence type="ECO:0000313" key="2">
    <source>
        <dbReference type="EMBL" id="KAJ7707383.1"/>
    </source>
</evidence>
<evidence type="ECO:0000256" key="1">
    <source>
        <dbReference type="SAM" id="MobiDB-lite"/>
    </source>
</evidence>
<dbReference type="InterPro" id="IPR006939">
    <property type="entry name" value="SNF5"/>
</dbReference>
<keyword evidence="3" id="KW-1185">Reference proteome</keyword>
<gene>
    <name evidence="2" type="ORF">B0H17DRAFT_1191889</name>
</gene>
<organism evidence="2 3">
    <name type="scientific">Mycena rosella</name>
    <name type="common">Pink bonnet</name>
    <name type="synonym">Agaricus rosellus</name>
    <dbReference type="NCBI Taxonomy" id="1033263"/>
    <lineage>
        <taxon>Eukaryota</taxon>
        <taxon>Fungi</taxon>
        <taxon>Dikarya</taxon>
        <taxon>Basidiomycota</taxon>
        <taxon>Agaricomycotina</taxon>
        <taxon>Agaricomycetes</taxon>
        <taxon>Agaricomycetidae</taxon>
        <taxon>Agaricales</taxon>
        <taxon>Marasmiineae</taxon>
        <taxon>Mycenaceae</taxon>
        <taxon>Mycena</taxon>
    </lineage>
</organism>
<proteinExistence type="predicted"/>
<sequence>MHARLKSPQLPIGAQLVSQPKAAQAPPHSSAECTPDAAKTATRGRRIEQLIFTKLDIENAITPEVVEREAMRHATPVPIHIKFETDMHRIHDCFVWSLTEELILLENFAKIFCTDLDLPLMFWVETMNQICTQLEEHKAIAQLKLNNNGFDTKGEEPVPESMCRSATHHLLDHIEWDLLSPLMPEDFAKMLCCKLGLPSMLTNNVGLALHCSSTVLLHTVSHDAAFTASCPSTLFCRILNIAVRTRLNALFNTTITCGLRASNAPNMPCILTTNVHEHPRLCWPTYCFHIHCKRPCTKEPHHRHPLCSPLHSWR</sequence>
<evidence type="ECO:0000313" key="3">
    <source>
        <dbReference type="Proteomes" id="UP001221757"/>
    </source>
</evidence>
<reference evidence="2" key="1">
    <citation type="submission" date="2023-03" db="EMBL/GenBank/DDBJ databases">
        <title>Massive genome expansion in bonnet fungi (Mycena s.s.) driven by repeated elements and novel gene families across ecological guilds.</title>
        <authorList>
            <consortium name="Lawrence Berkeley National Laboratory"/>
            <person name="Harder C.B."/>
            <person name="Miyauchi S."/>
            <person name="Viragh M."/>
            <person name="Kuo A."/>
            <person name="Thoen E."/>
            <person name="Andreopoulos B."/>
            <person name="Lu D."/>
            <person name="Skrede I."/>
            <person name="Drula E."/>
            <person name="Henrissat B."/>
            <person name="Morin E."/>
            <person name="Kohler A."/>
            <person name="Barry K."/>
            <person name="LaButti K."/>
            <person name="Morin E."/>
            <person name="Salamov A."/>
            <person name="Lipzen A."/>
            <person name="Mereny Z."/>
            <person name="Hegedus B."/>
            <person name="Baldrian P."/>
            <person name="Stursova M."/>
            <person name="Weitz H."/>
            <person name="Taylor A."/>
            <person name="Grigoriev I.V."/>
            <person name="Nagy L.G."/>
            <person name="Martin F."/>
            <person name="Kauserud H."/>
        </authorList>
    </citation>
    <scope>NUCLEOTIDE SEQUENCE</scope>
    <source>
        <strain evidence="2">CBHHK067</strain>
    </source>
</reference>
<dbReference type="GO" id="GO:0006338">
    <property type="term" value="P:chromatin remodeling"/>
    <property type="evidence" value="ECO:0007669"/>
    <property type="project" value="InterPro"/>
</dbReference>
<dbReference type="Pfam" id="PF04855">
    <property type="entry name" value="SNF5"/>
    <property type="match status" value="1"/>
</dbReference>
<name>A0AAD7GXH4_MYCRO</name>
<accession>A0AAD7GXH4</accession>
<dbReference type="GO" id="GO:0000228">
    <property type="term" value="C:nuclear chromosome"/>
    <property type="evidence" value="ECO:0007669"/>
    <property type="project" value="InterPro"/>
</dbReference>
<dbReference type="EMBL" id="JARKIE010000005">
    <property type="protein sequence ID" value="KAJ7707383.1"/>
    <property type="molecule type" value="Genomic_DNA"/>
</dbReference>
<feature type="region of interest" description="Disordered" evidence="1">
    <location>
        <begin position="18"/>
        <end position="39"/>
    </location>
</feature>
<dbReference type="Proteomes" id="UP001221757">
    <property type="component" value="Unassembled WGS sequence"/>
</dbReference>
<protein>
    <submittedName>
        <fullName evidence="2">Uncharacterized protein</fullName>
    </submittedName>
</protein>
<dbReference type="AlphaFoldDB" id="A0AAD7GXH4"/>
<comment type="caution">
    <text evidence="2">The sequence shown here is derived from an EMBL/GenBank/DDBJ whole genome shotgun (WGS) entry which is preliminary data.</text>
</comment>